<dbReference type="EMBL" id="JBHSGQ010000003">
    <property type="protein sequence ID" value="MFC4725115.1"/>
    <property type="molecule type" value="Genomic_DNA"/>
</dbReference>
<reference evidence="3" key="1">
    <citation type="journal article" date="2019" name="Int. J. Syst. Evol. Microbiol.">
        <title>The Global Catalogue of Microorganisms (GCM) 10K type strain sequencing project: providing services to taxonomists for standard genome sequencing and annotation.</title>
        <authorList>
            <consortium name="The Broad Institute Genomics Platform"/>
            <consortium name="The Broad Institute Genome Sequencing Center for Infectious Disease"/>
            <person name="Wu L."/>
            <person name="Ma J."/>
        </authorList>
    </citation>
    <scope>NUCLEOTIDE SEQUENCE [LARGE SCALE GENOMIC DNA]</scope>
    <source>
        <strain evidence="3">CCUG 62981</strain>
    </source>
</reference>
<dbReference type="InterPro" id="IPR019704">
    <property type="entry name" value="Flagellar_assmbl_FliX_class2"/>
</dbReference>
<dbReference type="Pfam" id="PF10768">
    <property type="entry name" value="FliX"/>
    <property type="match status" value="1"/>
</dbReference>
<keyword evidence="2" id="KW-0282">Flagellum</keyword>
<feature type="compositionally biased region" description="Low complexity" evidence="1">
    <location>
        <begin position="27"/>
        <end position="45"/>
    </location>
</feature>
<comment type="caution">
    <text evidence="2">The sequence shown here is derived from an EMBL/GenBank/DDBJ whole genome shotgun (WGS) entry which is preliminary data.</text>
</comment>
<evidence type="ECO:0000313" key="3">
    <source>
        <dbReference type="Proteomes" id="UP001596024"/>
    </source>
</evidence>
<feature type="compositionally biased region" description="Polar residues" evidence="1">
    <location>
        <begin position="9"/>
        <end position="22"/>
    </location>
</feature>
<organism evidence="2 3">
    <name type="scientific">Glycocaulis abyssi</name>
    <dbReference type="NCBI Taxonomy" id="1433403"/>
    <lineage>
        <taxon>Bacteria</taxon>
        <taxon>Pseudomonadati</taxon>
        <taxon>Pseudomonadota</taxon>
        <taxon>Alphaproteobacteria</taxon>
        <taxon>Maricaulales</taxon>
        <taxon>Maricaulaceae</taxon>
        <taxon>Glycocaulis</taxon>
    </lineage>
</organism>
<dbReference type="Proteomes" id="UP001596024">
    <property type="component" value="Unassembled WGS sequence"/>
</dbReference>
<feature type="region of interest" description="Disordered" evidence="1">
    <location>
        <begin position="1"/>
        <end position="45"/>
    </location>
</feature>
<keyword evidence="2" id="KW-0969">Cilium</keyword>
<evidence type="ECO:0000256" key="1">
    <source>
        <dbReference type="SAM" id="MobiDB-lite"/>
    </source>
</evidence>
<protein>
    <submittedName>
        <fullName evidence="2">Flagellar assembly protein FliX</fullName>
    </submittedName>
</protein>
<keyword evidence="2" id="KW-0966">Cell projection</keyword>
<gene>
    <name evidence="2" type="ORF">ACFPB0_07420</name>
</gene>
<accession>A0ABV9NBS3</accession>
<keyword evidence="3" id="KW-1185">Reference proteome</keyword>
<dbReference type="RefSeq" id="WP_371392370.1">
    <property type="nucleotide sequence ID" value="NZ_CP163421.1"/>
</dbReference>
<evidence type="ECO:0000313" key="2">
    <source>
        <dbReference type="EMBL" id="MFC4725115.1"/>
    </source>
</evidence>
<sequence>MKITGPGGTQSTSAPKRTSRTQGGSGSFAPASPAPAPASSSIAGTGPVASVGSVEALLALQGDHDEAGARQRATERAFSLLDVLDDLKIALLEGGVPRSKLVRLMDVLKARRESVSDPRLEAMLDEVETRAAVELAKYDA</sequence>
<name>A0ABV9NBS3_9PROT</name>
<proteinExistence type="predicted"/>